<dbReference type="InterPro" id="IPR036936">
    <property type="entry name" value="CRIB_dom_sf"/>
</dbReference>
<dbReference type="CDD" id="cd00132">
    <property type="entry name" value="CRIB"/>
    <property type="match status" value="1"/>
</dbReference>
<evidence type="ECO:0000256" key="1">
    <source>
        <dbReference type="SAM" id="MobiDB-lite"/>
    </source>
</evidence>
<dbReference type="PANTHER" id="PTHR46325">
    <property type="entry name" value="CRIB DOMAIN-CONTAINING PROTEIN RIC8"/>
    <property type="match status" value="1"/>
</dbReference>
<comment type="caution">
    <text evidence="3">The sequence shown here is derived from an EMBL/GenBank/DDBJ whole genome shotgun (WGS) entry which is preliminary data.</text>
</comment>
<evidence type="ECO:0000259" key="2">
    <source>
        <dbReference type="PROSITE" id="PS50108"/>
    </source>
</evidence>
<accession>A0AAV8DNF7</accession>
<dbReference type="PANTHER" id="PTHR46325:SF20">
    <property type="entry name" value="CRIB DOMAIN-CONTAINING PROTEIN RIC10"/>
    <property type="match status" value="1"/>
</dbReference>
<dbReference type="SMART" id="SM00285">
    <property type="entry name" value="PBD"/>
    <property type="match status" value="1"/>
</dbReference>
<dbReference type="AlphaFoldDB" id="A0AAV8DNF7"/>
<reference evidence="3" key="1">
    <citation type="submission" date="2022-08" db="EMBL/GenBank/DDBJ databases">
        <authorList>
            <person name="Marques A."/>
        </authorList>
    </citation>
    <scope>NUCLEOTIDE SEQUENCE</scope>
    <source>
        <strain evidence="3">RhyPub2mFocal</strain>
        <tissue evidence="3">Leaves</tissue>
    </source>
</reference>
<protein>
    <submittedName>
        <fullName evidence="3">CRIB domain-containing protein RIC10</fullName>
    </submittedName>
</protein>
<organism evidence="3 4">
    <name type="scientific">Rhynchospora pubera</name>
    <dbReference type="NCBI Taxonomy" id="906938"/>
    <lineage>
        <taxon>Eukaryota</taxon>
        <taxon>Viridiplantae</taxon>
        <taxon>Streptophyta</taxon>
        <taxon>Embryophyta</taxon>
        <taxon>Tracheophyta</taxon>
        <taxon>Spermatophyta</taxon>
        <taxon>Magnoliopsida</taxon>
        <taxon>Liliopsida</taxon>
        <taxon>Poales</taxon>
        <taxon>Cyperaceae</taxon>
        <taxon>Cyperoideae</taxon>
        <taxon>Rhynchosporeae</taxon>
        <taxon>Rhynchospora</taxon>
    </lineage>
</organism>
<evidence type="ECO:0000313" key="3">
    <source>
        <dbReference type="EMBL" id="KAJ4769354.1"/>
    </source>
</evidence>
<feature type="region of interest" description="Disordered" evidence="1">
    <location>
        <begin position="58"/>
        <end position="146"/>
    </location>
</feature>
<dbReference type="PROSITE" id="PS50108">
    <property type="entry name" value="CRIB"/>
    <property type="match status" value="1"/>
</dbReference>
<gene>
    <name evidence="3" type="ORF">LUZ62_053611</name>
</gene>
<proteinExistence type="predicted"/>
<keyword evidence="4" id="KW-1185">Reference proteome</keyword>
<feature type="compositionally biased region" description="Polar residues" evidence="1">
    <location>
        <begin position="58"/>
        <end position="71"/>
    </location>
</feature>
<name>A0AAV8DNF7_9POAL</name>
<dbReference type="Proteomes" id="UP001140206">
    <property type="component" value="Chromosome 3"/>
</dbReference>
<evidence type="ECO:0000313" key="4">
    <source>
        <dbReference type="Proteomes" id="UP001140206"/>
    </source>
</evidence>
<dbReference type="Gene3D" id="3.90.810.10">
    <property type="entry name" value="CRIB domain"/>
    <property type="match status" value="1"/>
</dbReference>
<feature type="domain" description="CRIB" evidence="2">
    <location>
        <begin position="21"/>
        <end position="34"/>
    </location>
</feature>
<dbReference type="Pfam" id="PF00786">
    <property type="entry name" value="PBD"/>
    <property type="match status" value="1"/>
</dbReference>
<dbReference type="EMBL" id="JAMFTS010000003">
    <property type="protein sequence ID" value="KAJ4769354.1"/>
    <property type="molecule type" value="Genomic_DNA"/>
</dbReference>
<sequence length="170" mass="18650">MKGFFKGFKNMFSPKEHEIQIGFPTDVKHVSHIGSDSSSDNAPSWMKEFQTAAGYTSSSLSTRGNMESSWLNRGPGIMTEPECNRSRSAPFSSMKHNRTTSSREDGKMSKKIRRKKNTIPDSPASTSLSSTSHNKTKTKTKSSNLHSCGADMEGTCMATNNPIQGAVHIK</sequence>
<dbReference type="InterPro" id="IPR000095">
    <property type="entry name" value="CRIB_dom"/>
</dbReference>